<organism evidence="3 4">
    <name type="scientific">Lactarius akahatsu</name>
    <dbReference type="NCBI Taxonomy" id="416441"/>
    <lineage>
        <taxon>Eukaryota</taxon>
        <taxon>Fungi</taxon>
        <taxon>Dikarya</taxon>
        <taxon>Basidiomycota</taxon>
        <taxon>Agaricomycotina</taxon>
        <taxon>Agaricomycetes</taxon>
        <taxon>Russulales</taxon>
        <taxon>Russulaceae</taxon>
        <taxon>Lactarius</taxon>
    </lineage>
</organism>
<feature type="domain" description="CHAT" evidence="2">
    <location>
        <begin position="412"/>
        <end position="671"/>
    </location>
</feature>
<feature type="region of interest" description="Disordered" evidence="1">
    <location>
        <begin position="274"/>
        <end position="299"/>
    </location>
</feature>
<evidence type="ECO:0000259" key="2">
    <source>
        <dbReference type="Pfam" id="PF12770"/>
    </source>
</evidence>
<dbReference type="Pfam" id="PF12770">
    <property type="entry name" value="CHAT"/>
    <property type="match status" value="1"/>
</dbReference>
<dbReference type="AlphaFoldDB" id="A0AAD4LLP8"/>
<accession>A0AAD4LLP8</accession>
<comment type="caution">
    <text evidence="3">The sequence shown here is derived from an EMBL/GenBank/DDBJ whole genome shotgun (WGS) entry which is preliminary data.</text>
</comment>
<keyword evidence="4" id="KW-1185">Reference proteome</keyword>
<sequence length="685" mass="77135">DEVINCCRATLNCFPPGNQYRTMCLHVLAGLLRGRYEHFGREECLREADFCTEEALTLYESENLRYLRDSDVTLSVIATSIHLMKFLRTNETADLEEAINHHRMLLSSTPNTYKDEVDMAKNLQLAFLRSGRGELLEKSINICRDAYANASDKFRIACFWAHFSRVFKHSSTSLAYQNALSVMQSTLTGPTVQTQHVIIRNLGNHMQIPLDYASFLIERGRLETAIEMLEQGRALLWSEMRGLRTPVDQLRNVDPALADKFRDVSQALEAVTTSVSLHENSETPPGTERGHEETDTFSHTLKEQRRILQDRQEIISLIRKLSGFESFLKAVPFHTLRNAASGGPIIIINHCPWRCDIVIVLKDAAPSLISTPRGFYERANTLADRLLNARKKHALESKHYHRALRSVLEESHELVGQPIIDRLRELRIPEQSRVWWCPTSVFCSLPLHAMGPIPSDGHQKRYFSDLYVSSYTPTLGALIASRANVSQTSDFSASLLMVGQPDAYLQGVKGRDGYLPVAGLISDEATRATVIHGLQKHRLAHFACHGNLEPGKPFEASFELHGGDRLTLLDIVRSWLAIAAEIAFLSACHTAEYTDMEHPDEALHLTAAMQYCGFRSVVGTLWAMADTDGRDLSAHFYGHMFSPEGEVSLPLCDRSARALRDAVQKLRKKKGVTLERRVNFVHYGA</sequence>
<evidence type="ECO:0000256" key="1">
    <source>
        <dbReference type="SAM" id="MobiDB-lite"/>
    </source>
</evidence>
<gene>
    <name evidence="3" type="ORF">EDB92DRAFT_1794022</name>
</gene>
<protein>
    <submittedName>
        <fullName evidence="3">CHAT domain-containing protein</fullName>
    </submittedName>
</protein>
<dbReference type="InterPro" id="IPR024983">
    <property type="entry name" value="CHAT_dom"/>
</dbReference>
<feature type="non-terminal residue" evidence="3">
    <location>
        <position position="685"/>
    </location>
</feature>
<reference evidence="3" key="1">
    <citation type="submission" date="2022-01" db="EMBL/GenBank/DDBJ databases">
        <title>Comparative genomics reveals a dynamic genome evolution in the ectomycorrhizal milk-cap (Lactarius) mushrooms.</title>
        <authorList>
            <consortium name="DOE Joint Genome Institute"/>
            <person name="Lebreton A."/>
            <person name="Tang N."/>
            <person name="Kuo A."/>
            <person name="LaButti K."/>
            <person name="Drula E."/>
            <person name="Barry K."/>
            <person name="Clum A."/>
            <person name="Lipzen A."/>
            <person name="Mousain D."/>
            <person name="Ng V."/>
            <person name="Wang R."/>
            <person name="Wang X."/>
            <person name="Dai Y."/>
            <person name="Henrissat B."/>
            <person name="Grigoriev I.V."/>
            <person name="Guerin-Laguette A."/>
            <person name="Yu F."/>
            <person name="Martin F.M."/>
        </authorList>
    </citation>
    <scope>NUCLEOTIDE SEQUENCE</scope>
    <source>
        <strain evidence="3">QP</strain>
    </source>
</reference>
<feature type="compositionally biased region" description="Polar residues" evidence="1">
    <location>
        <begin position="274"/>
        <end position="284"/>
    </location>
</feature>
<dbReference type="Proteomes" id="UP001201163">
    <property type="component" value="Unassembled WGS sequence"/>
</dbReference>
<proteinExistence type="predicted"/>
<name>A0AAD4LLP8_9AGAM</name>
<evidence type="ECO:0000313" key="4">
    <source>
        <dbReference type="Proteomes" id="UP001201163"/>
    </source>
</evidence>
<evidence type="ECO:0000313" key="3">
    <source>
        <dbReference type="EMBL" id="KAH8996333.1"/>
    </source>
</evidence>
<dbReference type="EMBL" id="JAKELL010000009">
    <property type="protein sequence ID" value="KAH8996333.1"/>
    <property type="molecule type" value="Genomic_DNA"/>
</dbReference>
<feature type="compositionally biased region" description="Basic and acidic residues" evidence="1">
    <location>
        <begin position="288"/>
        <end position="299"/>
    </location>
</feature>